<evidence type="ECO:0000256" key="2">
    <source>
        <dbReference type="ARBA" id="ARBA00022980"/>
    </source>
</evidence>
<keyword evidence="7" id="KW-1185">Reference proteome</keyword>
<dbReference type="PANTHER" id="PTHR12059:SF5">
    <property type="entry name" value="LARGE RIBOSOMAL SUBUNIT PROTEIN UL23M"/>
    <property type="match status" value="1"/>
</dbReference>
<dbReference type="GO" id="GO:0003735">
    <property type="term" value="F:structural constituent of ribosome"/>
    <property type="evidence" value="ECO:0007669"/>
    <property type="project" value="InterPro"/>
</dbReference>
<proteinExistence type="inferred from homology"/>
<sequence>MATPACTTRALQQFGRQVVYFPEHIFRLVRTKRLESNQAAFKVPIRVNKLDIRDYLTHLYGVSVRDVRTVIYPGSHKYSQQERRWIRIPRVKKAIVTFDGSFQFPEPPVAEEPKKPWQRPSDQNLEAQAGGEKEVTVDPYGIKQGKLRMAVLEHKLKGWVGRSKEKTELRQLLEKRAEDREAAKKKKEEAAKASAASKN</sequence>
<dbReference type="SUPFAM" id="SSF54189">
    <property type="entry name" value="Ribosomal proteins S24e, L23 and L15e"/>
    <property type="match status" value="1"/>
</dbReference>
<keyword evidence="2 6" id="KW-0689">Ribosomal protein</keyword>
<dbReference type="GO" id="GO:0032543">
    <property type="term" value="P:mitochondrial translation"/>
    <property type="evidence" value="ECO:0007669"/>
    <property type="project" value="TreeGrafter"/>
</dbReference>
<evidence type="ECO:0000256" key="5">
    <source>
        <dbReference type="SAM" id="MobiDB-lite"/>
    </source>
</evidence>
<dbReference type="Pfam" id="PF00276">
    <property type="entry name" value="Ribosomal_L23"/>
    <property type="match status" value="1"/>
</dbReference>
<comment type="caution">
    <text evidence="6">The sequence shown here is derived from an EMBL/GenBank/DDBJ whole genome shotgun (WGS) entry which is preliminary data.</text>
</comment>
<comment type="similarity">
    <text evidence="1">Belongs to the universal ribosomal protein uL23 family.</text>
</comment>
<evidence type="ECO:0000313" key="6">
    <source>
        <dbReference type="EMBL" id="KAJ1926260.1"/>
    </source>
</evidence>
<keyword evidence="3" id="KW-0687">Ribonucleoprotein</keyword>
<name>A0A9W8E081_9FUNG</name>
<feature type="region of interest" description="Disordered" evidence="5">
    <location>
        <begin position="177"/>
        <end position="199"/>
    </location>
</feature>
<dbReference type="GO" id="GO:0016740">
    <property type="term" value="F:transferase activity"/>
    <property type="evidence" value="ECO:0007669"/>
    <property type="project" value="UniProtKB-KW"/>
</dbReference>
<gene>
    <name evidence="6" type="primary">MRP20</name>
    <name evidence="6" type="ORF">IWQ60_003953</name>
</gene>
<dbReference type="Gene3D" id="3.30.70.330">
    <property type="match status" value="1"/>
</dbReference>
<dbReference type="EMBL" id="JANBPT010000179">
    <property type="protein sequence ID" value="KAJ1926260.1"/>
    <property type="molecule type" value="Genomic_DNA"/>
</dbReference>
<dbReference type="InterPro" id="IPR013025">
    <property type="entry name" value="Ribosomal_uL23-like"/>
</dbReference>
<dbReference type="PANTHER" id="PTHR12059">
    <property type="entry name" value="RIBOSOMAL PROTEIN L23-RELATED"/>
    <property type="match status" value="1"/>
</dbReference>
<dbReference type="OrthoDB" id="275582at2759"/>
<feature type="region of interest" description="Disordered" evidence="5">
    <location>
        <begin position="106"/>
        <end position="133"/>
    </location>
</feature>
<evidence type="ECO:0000256" key="3">
    <source>
        <dbReference type="ARBA" id="ARBA00023274"/>
    </source>
</evidence>
<evidence type="ECO:0000256" key="4">
    <source>
        <dbReference type="ARBA" id="ARBA00039977"/>
    </source>
</evidence>
<feature type="compositionally biased region" description="Basic and acidic residues" evidence="5">
    <location>
        <begin position="177"/>
        <end position="191"/>
    </location>
</feature>
<keyword evidence="6" id="KW-0808">Transferase</keyword>
<dbReference type="Proteomes" id="UP001150569">
    <property type="component" value="Unassembled WGS sequence"/>
</dbReference>
<reference evidence="6" key="1">
    <citation type="submission" date="2022-07" db="EMBL/GenBank/DDBJ databases">
        <title>Phylogenomic reconstructions and comparative analyses of Kickxellomycotina fungi.</title>
        <authorList>
            <person name="Reynolds N.K."/>
            <person name="Stajich J.E."/>
            <person name="Barry K."/>
            <person name="Grigoriev I.V."/>
            <person name="Crous P."/>
            <person name="Smith M.E."/>
        </authorList>
    </citation>
    <scope>NUCLEOTIDE SEQUENCE</scope>
    <source>
        <strain evidence="6">RSA 861</strain>
    </source>
</reference>
<evidence type="ECO:0000313" key="7">
    <source>
        <dbReference type="Proteomes" id="UP001150569"/>
    </source>
</evidence>
<dbReference type="InterPro" id="IPR012678">
    <property type="entry name" value="Ribosomal_uL23/eL15/eS24_sf"/>
</dbReference>
<protein>
    <recommendedName>
        <fullName evidence="4">Large ribosomal subunit protein uL23m</fullName>
    </recommendedName>
</protein>
<accession>A0A9W8E081</accession>
<dbReference type="InterPro" id="IPR012677">
    <property type="entry name" value="Nucleotide-bd_a/b_plait_sf"/>
</dbReference>
<dbReference type="GO" id="GO:0005762">
    <property type="term" value="C:mitochondrial large ribosomal subunit"/>
    <property type="evidence" value="ECO:0007669"/>
    <property type="project" value="TreeGrafter"/>
</dbReference>
<organism evidence="6 7">
    <name type="scientific">Tieghemiomyces parasiticus</name>
    <dbReference type="NCBI Taxonomy" id="78921"/>
    <lineage>
        <taxon>Eukaryota</taxon>
        <taxon>Fungi</taxon>
        <taxon>Fungi incertae sedis</taxon>
        <taxon>Zoopagomycota</taxon>
        <taxon>Kickxellomycotina</taxon>
        <taxon>Dimargaritomycetes</taxon>
        <taxon>Dimargaritales</taxon>
        <taxon>Dimargaritaceae</taxon>
        <taxon>Tieghemiomyces</taxon>
    </lineage>
</organism>
<evidence type="ECO:0000256" key="1">
    <source>
        <dbReference type="ARBA" id="ARBA00006700"/>
    </source>
</evidence>
<dbReference type="AlphaFoldDB" id="A0A9W8E081"/>